<protein>
    <submittedName>
        <fullName evidence="1">Uncharacterized protein</fullName>
    </submittedName>
</protein>
<organism evidence="1 2">
    <name type="scientific">Dinothrombium tinctorium</name>
    <dbReference type="NCBI Taxonomy" id="1965070"/>
    <lineage>
        <taxon>Eukaryota</taxon>
        <taxon>Metazoa</taxon>
        <taxon>Ecdysozoa</taxon>
        <taxon>Arthropoda</taxon>
        <taxon>Chelicerata</taxon>
        <taxon>Arachnida</taxon>
        <taxon>Acari</taxon>
        <taxon>Acariformes</taxon>
        <taxon>Trombidiformes</taxon>
        <taxon>Prostigmata</taxon>
        <taxon>Anystina</taxon>
        <taxon>Parasitengona</taxon>
        <taxon>Trombidioidea</taxon>
        <taxon>Trombidiidae</taxon>
        <taxon>Dinothrombium</taxon>
    </lineage>
</organism>
<dbReference type="SUPFAM" id="SSF74853">
    <property type="entry name" value="Lamin A/C globular tail domain"/>
    <property type="match status" value="1"/>
</dbReference>
<comment type="caution">
    <text evidence="1">The sequence shown here is derived from an EMBL/GenBank/DDBJ whole genome shotgun (WGS) entry which is preliminary data.</text>
</comment>
<dbReference type="STRING" id="1965070.A0A3S4QYI8"/>
<dbReference type="OrthoDB" id="102442at2759"/>
<evidence type="ECO:0000313" key="1">
    <source>
        <dbReference type="EMBL" id="RWS09325.1"/>
    </source>
</evidence>
<evidence type="ECO:0000313" key="2">
    <source>
        <dbReference type="Proteomes" id="UP000285301"/>
    </source>
</evidence>
<keyword evidence="2" id="KW-1185">Reference proteome</keyword>
<name>A0A3S4QYI8_9ACAR</name>
<gene>
    <name evidence="1" type="ORF">B4U79_18125</name>
</gene>
<reference evidence="1 2" key="1">
    <citation type="journal article" date="2018" name="Gigascience">
        <title>Genomes of trombidid mites reveal novel predicted allergens and laterally-transferred genes associated with secondary metabolism.</title>
        <authorList>
            <person name="Dong X."/>
            <person name="Chaisiri K."/>
            <person name="Xia D."/>
            <person name="Armstrong S.D."/>
            <person name="Fang Y."/>
            <person name="Donnelly M.J."/>
            <person name="Kadowaki T."/>
            <person name="McGarry J.W."/>
            <person name="Darby A.C."/>
            <person name="Makepeace B.L."/>
        </authorList>
    </citation>
    <scope>NUCLEOTIDE SEQUENCE [LARGE SCALE GENOMIC DNA]</scope>
    <source>
        <strain evidence="1">UoL-WK</strain>
    </source>
</reference>
<dbReference type="Proteomes" id="UP000285301">
    <property type="component" value="Unassembled WGS sequence"/>
</dbReference>
<proteinExistence type="predicted"/>
<dbReference type="EMBL" id="NCKU01002562">
    <property type="protein sequence ID" value="RWS09325.1"/>
    <property type="molecule type" value="Genomic_DNA"/>
</dbReference>
<dbReference type="InterPro" id="IPR036415">
    <property type="entry name" value="Lamin_tail_dom_sf"/>
</dbReference>
<sequence>MLKYSDYAMLVKNVKIYWTSTSVCIWKHTYRKLLEEGKTLPSIYPSSSSGDVSVRYLSPRGQRGIKCKKLLLEESFFDTKSTSKGDAVIEDFDEEGKFVKIFNKVDKDIALLVWQLVKSAGFKRTARSSDSNMRHNPPTHIVMKDKKWCVGDDVTAKLVNSNKKEVAQRTA</sequence>
<accession>A0A3S4QYI8</accession>
<dbReference type="Gene3D" id="2.60.40.1260">
    <property type="entry name" value="Lamin Tail domain"/>
    <property type="match status" value="1"/>
</dbReference>
<dbReference type="AlphaFoldDB" id="A0A3S4QYI8"/>